<dbReference type="PANTHER" id="PTHR22762">
    <property type="entry name" value="ALPHA-GLUCOSIDASE"/>
    <property type="match status" value="1"/>
</dbReference>
<dbReference type="InterPro" id="IPR048395">
    <property type="entry name" value="Glyco_hydro_31_C"/>
</dbReference>
<sequence>MDGRDQERSARWPRWDGTAGAVRAVRALGSVRGLRTWRSAWRRRRTDALGLPRGGRERARVPGAAVGAQPQPGGGVVHFARSSLRVRVAAGGAVFCGWDDAAPEPSYALAGTCPEPDARAVLEPGTEGGWRVVSERVTVTVSRLGAVEVRTPGGVVLRRELPPRWWDRVPKDGSRGTASEGSESAGTGSEGTAGLPGDGSGAPGERPGDSRWVQRSEVAADARFFGLGGRSAGPRLRAGTYRLWNTDPGGAFVPGDDPLSVTMPVQLVVADAGTHLVFHDNSWDGTVTLREGAEGAGSGHDRPGCSELRMDGGPLRYWVLAGTPARVLLGWTALTGAPALPPRWALGPQHARWGFGSQAEVRRVVSGYRERGLPLSAVHLDIDHYDGHRVFTVDRTAFPDLPGLARELREEGVRLVSIVDPGVKAEPGNAVYEGGAAADVYVRDARGREVRGVVWPGEAVFPDFTDARVRKWWGGLYAERLAQGFSGVWHDMNEPVSFAAFGDPSLPRSARHALEGRGGDHREAHNVYGLAMARAGYDGLLELRPEERPFLFSRSGWAGMQRYGGTWSGDVATGWPGLRASLSLVLGMGLCGVPYSGPDVGGFSGLPSPELYLRWFQTAAYLPLFRTHSAMTAGRREPWEYGPEVLEHARAALLERMRLLPYFVTLAQLARLSGAPYVRPVWWNTPRDRKLRDCEDAFLLGDALLVAPVLGPGVTRRAVRLPRGRWYDTADGRAYDGPGQVLVDAPLSRIPVLARAGAVLPVAGADGATELEVWAPEEGREGGGLVVPDAGDGWQRPAVERFATRLEGGEVAVERQGGGKVGYRVRVRGSAGGHG</sequence>
<feature type="compositionally biased region" description="Gly residues" evidence="5">
    <location>
        <begin position="188"/>
        <end position="202"/>
    </location>
</feature>
<dbReference type="CDD" id="cd06604">
    <property type="entry name" value="GH31_glucosidase_II_MalA"/>
    <property type="match status" value="1"/>
</dbReference>
<keyword evidence="2 4" id="KW-0378">Hydrolase</keyword>
<comment type="similarity">
    <text evidence="1 4">Belongs to the glycosyl hydrolase 31 family.</text>
</comment>
<dbReference type="InterPro" id="IPR000322">
    <property type="entry name" value="Glyco_hydro_31_TIM"/>
</dbReference>
<dbReference type="InterPro" id="IPR030458">
    <property type="entry name" value="Glyco_hydro_31_AS"/>
</dbReference>
<dbReference type="InterPro" id="IPR017853">
    <property type="entry name" value="GH"/>
</dbReference>
<evidence type="ECO:0000256" key="3">
    <source>
        <dbReference type="ARBA" id="ARBA00023295"/>
    </source>
</evidence>
<feature type="compositionally biased region" description="Basic and acidic residues" evidence="5">
    <location>
        <begin position="165"/>
        <end position="174"/>
    </location>
</feature>
<dbReference type="InterPro" id="IPR011013">
    <property type="entry name" value="Gal_mutarotase_sf_dom"/>
</dbReference>
<feature type="compositionally biased region" description="Low complexity" evidence="5">
    <location>
        <begin position="175"/>
        <end position="187"/>
    </location>
</feature>
<protein>
    <submittedName>
        <fullName evidence="9">Glycoside hydrolase family 31 protein</fullName>
    </submittedName>
</protein>
<evidence type="ECO:0000313" key="10">
    <source>
        <dbReference type="Proteomes" id="UP001348265"/>
    </source>
</evidence>
<dbReference type="InterPro" id="IPR013780">
    <property type="entry name" value="Glyco_hydro_b"/>
</dbReference>
<organism evidence="9 10">
    <name type="scientific">Streptomyces chrestomyceticus</name>
    <dbReference type="NCBI Taxonomy" id="68185"/>
    <lineage>
        <taxon>Bacteria</taxon>
        <taxon>Bacillati</taxon>
        <taxon>Actinomycetota</taxon>
        <taxon>Actinomycetes</taxon>
        <taxon>Kitasatosporales</taxon>
        <taxon>Streptomycetaceae</taxon>
        <taxon>Streptomyces</taxon>
    </lineage>
</organism>
<dbReference type="PROSITE" id="PS00129">
    <property type="entry name" value="GLYCOSYL_HYDROL_F31_1"/>
    <property type="match status" value="1"/>
</dbReference>
<comment type="caution">
    <text evidence="9">The sequence shown here is derived from an EMBL/GenBank/DDBJ whole genome shotgun (WGS) entry which is preliminary data.</text>
</comment>
<name>A0ABU7X0I5_9ACTN</name>
<dbReference type="Gene3D" id="2.60.40.1180">
    <property type="entry name" value="Golgi alpha-mannosidase II"/>
    <property type="match status" value="1"/>
</dbReference>
<dbReference type="Proteomes" id="UP001348265">
    <property type="component" value="Unassembled WGS sequence"/>
</dbReference>
<dbReference type="SUPFAM" id="SSF51445">
    <property type="entry name" value="(Trans)glycosidases"/>
    <property type="match status" value="1"/>
</dbReference>
<feature type="region of interest" description="Disordered" evidence="5">
    <location>
        <begin position="165"/>
        <end position="211"/>
    </location>
</feature>
<dbReference type="SUPFAM" id="SSF74650">
    <property type="entry name" value="Galactose mutarotase-like"/>
    <property type="match status" value="1"/>
</dbReference>
<reference evidence="9 10" key="1">
    <citation type="submission" date="2023-08" db="EMBL/GenBank/DDBJ databases">
        <authorList>
            <person name="Sharma P."/>
            <person name="Verma V."/>
            <person name="Mohan M.K."/>
            <person name="Dubey A.K."/>
        </authorList>
    </citation>
    <scope>NUCLEOTIDE SEQUENCE [LARGE SCALE GENOMIC DNA]</scope>
    <source>
        <strain evidence="9 10">ADP4</strain>
    </source>
</reference>
<dbReference type="Gene3D" id="3.20.20.80">
    <property type="entry name" value="Glycosidases"/>
    <property type="match status" value="1"/>
</dbReference>
<evidence type="ECO:0000259" key="7">
    <source>
        <dbReference type="Pfam" id="PF13802"/>
    </source>
</evidence>
<feature type="domain" description="Glycoside hydrolase family 31 N-terminal" evidence="7">
    <location>
        <begin position="214"/>
        <end position="287"/>
    </location>
</feature>
<evidence type="ECO:0000256" key="4">
    <source>
        <dbReference type="RuleBase" id="RU361185"/>
    </source>
</evidence>
<dbReference type="InterPro" id="IPR025887">
    <property type="entry name" value="Glyco_hydro_31_N_dom"/>
</dbReference>
<dbReference type="GO" id="GO:0016787">
    <property type="term" value="F:hydrolase activity"/>
    <property type="evidence" value="ECO:0007669"/>
    <property type="project" value="UniProtKB-KW"/>
</dbReference>
<dbReference type="Pfam" id="PF21365">
    <property type="entry name" value="Glyco_hydro_31_3rd"/>
    <property type="match status" value="1"/>
</dbReference>
<evidence type="ECO:0000259" key="6">
    <source>
        <dbReference type="Pfam" id="PF01055"/>
    </source>
</evidence>
<dbReference type="Gene3D" id="2.60.40.1760">
    <property type="entry name" value="glycosyl hydrolase (family 31)"/>
    <property type="match status" value="1"/>
</dbReference>
<dbReference type="EMBL" id="JAVFKM010000018">
    <property type="protein sequence ID" value="MEF3117267.1"/>
    <property type="molecule type" value="Genomic_DNA"/>
</dbReference>
<keyword evidence="10" id="KW-1185">Reference proteome</keyword>
<evidence type="ECO:0000256" key="2">
    <source>
        <dbReference type="ARBA" id="ARBA00022801"/>
    </source>
</evidence>
<evidence type="ECO:0000256" key="5">
    <source>
        <dbReference type="SAM" id="MobiDB-lite"/>
    </source>
</evidence>
<dbReference type="Pfam" id="PF13802">
    <property type="entry name" value="Gal_mutarotas_2"/>
    <property type="match status" value="1"/>
</dbReference>
<dbReference type="RefSeq" id="WP_331788732.1">
    <property type="nucleotide sequence ID" value="NZ_JAVFKM010000018.1"/>
</dbReference>
<dbReference type="CDD" id="cd14752">
    <property type="entry name" value="GH31_N"/>
    <property type="match status" value="1"/>
</dbReference>
<evidence type="ECO:0000259" key="8">
    <source>
        <dbReference type="Pfam" id="PF21365"/>
    </source>
</evidence>
<keyword evidence="3 4" id="KW-0326">Glycosidase</keyword>
<gene>
    <name evidence="9" type="ORF">RB636_29245</name>
</gene>
<evidence type="ECO:0000313" key="9">
    <source>
        <dbReference type="EMBL" id="MEF3117267.1"/>
    </source>
</evidence>
<dbReference type="Pfam" id="PF01055">
    <property type="entry name" value="Glyco_hydro_31_2nd"/>
    <property type="match status" value="1"/>
</dbReference>
<dbReference type="SUPFAM" id="SSF51011">
    <property type="entry name" value="Glycosyl hydrolase domain"/>
    <property type="match status" value="1"/>
</dbReference>
<accession>A0ABU7X0I5</accession>
<feature type="domain" description="Glycosyl hydrolase family 31 C-terminal" evidence="8">
    <location>
        <begin position="674"/>
        <end position="760"/>
    </location>
</feature>
<dbReference type="PANTHER" id="PTHR22762:SF120">
    <property type="entry name" value="HETEROGLYCAN GLUCOSIDASE 1"/>
    <property type="match status" value="1"/>
</dbReference>
<feature type="domain" description="Glycoside hydrolase family 31 TIM barrel" evidence="6">
    <location>
        <begin position="338"/>
        <end position="666"/>
    </location>
</feature>
<evidence type="ECO:0000256" key="1">
    <source>
        <dbReference type="ARBA" id="ARBA00007806"/>
    </source>
</evidence>
<proteinExistence type="inferred from homology"/>